<dbReference type="InterPro" id="IPR036259">
    <property type="entry name" value="MFS_trans_sf"/>
</dbReference>
<evidence type="ECO:0000313" key="4">
    <source>
        <dbReference type="EMBL" id="EGO00935.1"/>
    </source>
</evidence>
<dbReference type="SUPFAM" id="SSF103473">
    <property type="entry name" value="MFS general substrate transporter"/>
    <property type="match status" value="1"/>
</dbReference>
<dbReference type="Proteomes" id="UP000008063">
    <property type="component" value="Unassembled WGS sequence"/>
</dbReference>
<dbReference type="OMA" id="PPKTHAN"/>
<gene>
    <name evidence="4" type="ORF">SERLA73DRAFT_178943</name>
</gene>
<feature type="transmembrane region" description="Helical" evidence="3">
    <location>
        <begin position="147"/>
        <end position="167"/>
    </location>
</feature>
<keyword evidence="3" id="KW-0472">Membrane</keyword>
<feature type="transmembrane region" description="Helical" evidence="3">
    <location>
        <begin position="201"/>
        <end position="222"/>
    </location>
</feature>
<feature type="transmembrane region" description="Helical" evidence="3">
    <location>
        <begin position="380"/>
        <end position="398"/>
    </location>
</feature>
<protein>
    <recommendedName>
        <fullName evidence="6">Major facilitator superfamily (MFS) profile domain-containing protein</fullName>
    </recommendedName>
</protein>
<sequence>MAPNRNSIRTSLRNSIAIDLSSVGHGDNALLDGGKVGGDEEPALIVSTGRPNRNSVHTIDLAAMSEMVHGVKGSDHGGLKSLPIEEEQKVYVAPQPVMDFPEGGWRAWATVAGSFLFNFCGFGYTMSFGVYQAYYVEHYITNQSTSTISWIGSVNSFLMISGGVIVGRLFDKGYFYHLITIGSLLYCFSLFMLSLAQPDNFYQIFLTQGLGMGIGAGIIYVPTVAVVSHYFLRYRVIAMTIAVSGTSLGAVIHPIMMNKLLNSNMSFGNAVRISAGMVTGLLIIASMLMRTRLPPPKRLIPLGEAVKKFSRDRAYVFAALGLLVFTMAFYYPLFYIQLDATAHGLSQTNSFYSLVILNASSFFGRILPGFFAQTLGVHNMITVADMGCTVLIFGMIGLRNLGGFIAVEIFYGFFAGTFVGLMGPLMALLSDDVSELGARMGIGFLFSGLGGLIGTPISGALLSTQDIWWKPALFSGVMGAGGLAMFVLMRVELYRRTAKKQNTVAA</sequence>
<keyword evidence="5" id="KW-1185">Reference proteome</keyword>
<feature type="transmembrane region" description="Helical" evidence="3">
    <location>
        <begin position="404"/>
        <end position="429"/>
    </location>
</feature>
<dbReference type="InterPro" id="IPR011701">
    <property type="entry name" value="MFS"/>
</dbReference>
<dbReference type="OrthoDB" id="6499973at2759"/>
<dbReference type="PANTHER" id="PTHR11360">
    <property type="entry name" value="MONOCARBOXYLATE TRANSPORTER"/>
    <property type="match status" value="1"/>
</dbReference>
<organism evidence="5">
    <name type="scientific">Serpula lacrymans var. lacrymans (strain S7.3)</name>
    <name type="common">Dry rot fungus</name>
    <dbReference type="NCBI Taxonomy" id="936435"/>
    <lineage>
        <taxon>Eukaryota</taxon>
        <taxon>Fungi</taxon>
        <taxon>Dikarya</taxon>
        <taxon>Basidiomycota</taxon>
        <taxon>Agaricomycotina</taxon>
        <taxon>Agaricomycetes</taxon>
        <taxon>Agaricomycetidae</taxon>
        <taxon>Boletales</taxon>
        <taxon>Coniophorineae</taxon>
        <taxon>Serpulaceae</taxon>
        <taxon>Serpula</taxon>
    </lineage>
</organism>
<accession>F8PTA5</accession>
<dbReference type="EMBL" id="GL945478">
    <property type="protein sequence ID" value="EGO00935.1"/>
    <property type="molecule type" value="Genomic_DNA"/>
</dbReference>
<dbReference type="eggNOG" id="KOG2504">
    <property type="taxonomic scope" value="Eukaryota"/>
</dbReference>
<name>F8PTA5_SERL3</name>
<feature type="transmembrane region" description="Helical" evidence="3">
    <location>
        <begin position="234"/>
        <end position="253"/>
    </location>
</feature>
<feature type="transmembrane region" description="Helical" evidence="3">
    <location>
        <begin position="441"/>
        <end position="462"/>
    </location>
</feature>
<dbReference type="STRING" id="936435.F8PTA5"/>
<feature type="transmembrane region" description="Helical" evidence="3">
    <location>
        <begin position="273"/>
        <end position="293"/>
    </location>
</feature>
<dbReference type="PANTHER" id="PTHR11360:SF234">
    <property type="entry name" value="MFS-TYPE TRANSPORTER DBAD-RELATED"/>
    <property type="match status" value="1"/>
</dbReference>
<evidence type="ECO:0000256" key="1">
    <source>
        <dbReference type="ARBA" id="ARBA00004141"/>
    </source>
</evidence>
<dbReference type="InterPro" id="IPR050327">
    <property type="entry name" value="Proton-linked_MCT"/>
</dbReference>
<dbReference type="Gene3D" id="1.20.1250.20">
    <property type="entry name" value="MFS general substrate transporter like domains"/>
    <property type="match status" value="2"/>
</dbReference>
<evidence type="ECO:0008006" key="6">
    <source>
        <dbReference type="Google" id="ProtNLM"/>
    </source>
</evidence>
<comment type="subcellular location">
    <subcellularLocation>
        <location evidence="1">Membrane</location>
        <topology evidence="1">Multi-pass membrane protein</topology>
    </subcellularLocation>
</comment>
<dbReference type="GO" id="GO:0022857">
    <property type="term" value="F:transmembrane transporter activity"/>
    <property type="evidence" value="ECO:0007669"/>
    <property type="project" value="InterPro"/>
</dbReference>
<evidence type="ECO:0000313" key="5">
    <source>
        <dbReference type="Proteomes" id="UP000008063"/>
    </source>
</evidence>
<evidence type="ECO:0000256" key="3">
    <source>
        <dbReference type="SAM" id="Phobius"/>
    </source>
</evidence>
<feature type="transmembrane region" description="Helical" evidence="3">
    <location>
        <begin position="468"/>
        <end position="491"/>
    </location>
</feature>
<keyword evidence="3" id="KW-1133">Transmembrane helix</keyword>
<feature type="transmembrane region" description="Helical" evidence="3">
    <location>
        <begin position="351"/>
        <end position="368"/>
    </location>
</feature>
<keyword evidence="3" id="KW-0812">Transmembrane</keyword>
<dbReference type="AlphaFoldDB" id="F8PTA5"/>
<dbReference type="InParanoid" id="F8PTA5"/>
<reference evidence="5" key="1">
    <citation type="journal article" date="2011" name="Science">
        <title>The plant cell wall-decomposing machinery underlies the functional diversity of forest fungi.</title>
        <authorList>
            <person name="Eastwood D.C."/>
            <person name="Floudas D."/>
            <person name="Binder M."/>
            <person name="Majcherczyk A."/>
            <person name="Schneider P."/>
            <person name="Aerts A."/>
            <person name="Asiegbu F.O."/>
            <person name="Baker S.E."/>
            <person name="Barry K."/>
            <person name="Bendiksby M."/>
            <person name="Blumentritt M."/>
            <person name="Coutinho P.M."/>
            <person name="Cullen D."/>
            <person name="de Vries R.P."/>
            <person name="Gathman A."/>
            <person name="Goodell B."/>
            <person name="Henrissat B."/>
            <person name="Ihrmark K."/>
            <person name="Kauserud H."/>
            <person name="Kohler A."/>
            <person name="LaButti K."/>
            <person name="Lapidus A."/>
            <person name="Lavin J.L."/>
            <person name="Lee Y.-H."/>
            <person name="Lindquist E."/>
            <person name="Lilly W."/>
            <person name="Lucas S."/>
            <person name="Morin E."/>
            <person name="Murat C."/>
            <person name="Oguiza J.A."/>
            <person name="Park J."/>
            <person name="Pisabarro A.G."/>
            <person name="Riley R."/>
            <person name="Rosling A."/>
            <person name="Salamov A."/>
            <person name="Schmidt O."/>
            <person name="Schmutz J."/>
            <person name="Skrede I."/>
            <person name="Stenlid J."/>
            <person name="Wiebenga A."/>
            <person name="Xie X."/>
            <person name="Kuees U."/>
            <person name="Hibbett D.S."/>
            <person name="Hoffmeister D."/>
            <person name="Hoegberg N."/>
            <person name="Martin F."/>
            <person name="Grigoriev I.V."/>
            <person name="Watkinson S.C."/>
        </authorList>
    </citation>
    <scope>NUCLEOTIDE SEQUENCE [LARGE SCALE GENOMIC DNA]</scope>
    <source>
        <strain evidence="5">strain S7.3</strain>
    </source>
</reference>
<dbReference type="GO" id="GO:0016020">
    <property type="term" value="C:membrane"/>
    <property type="evidence" value="ECO:0007669"/>
    <property type="project" value="UniProtKB-SubCell"/>
</dbReference>
<feature type="transmembrane region" description="Helical" evidence="3">
    <location>
        <begin position="174"/>
        <end position="195"/>
    </location>
</feature>
<feature type="transmembrane region" description="Helical" evidence="3">
    <location>
        <begin position="314"/>
        <end position="331"/>
    </location>
</feature>
<proteinExistence type="inferred from homology"/>
<comment type="similarity">
    <text evidence="2">Belongs to the major facilitator superfamily. Monocarboxylate porter (TC 2.A.1.13) family.</text>
</comment>
<dbReference type="HOGENOM" id="CLU_001265_1_1_1"/>
<evidence type="ECO:0000256" key="2">
    <source>
        <dbReference type="ARBA" id="ARBA00006727"/>
    </source>
</evidence>
<feature type="transmembrane region" description="Helical" evidence="3">
    <location>
        <begin position="115"/>
        <end position="135"/>
    </location>
</feature>
<dbReference type="Pfam" id="PF07690">
    <property type="entry name" value="MFS_1"/>
    <property type="match status" value="1"/>
</dbReference>